<protein>
    <submittedName>
        <fullName evidence="8">Sigma-70 family RNA polymerase sigma factor</fullName>
    </submittedName>
</protein>
<dbReference type="OrthoDB" id="9795666at2"/>
<dbReference type="InterPro" id="IPR013325">
    <property type="entry name" value="RNA_pol_sigma_r2"/>
</dbReference>
<dbReference type="PANTHER" id="PTHR43133:SF52">
    <property type="entry name" value="ECF RNA POLYMERASE SIGMA FACTOR SIGL"/>
    <property type="match status" value="1"/>
</dbReference>
<keyword evidence="9" id="KW-1185">Reference proteome</keyword>
<evidence type="ECO:0000259" key="7">
    <source>
        <dbReference type="Pfam" id="PF08281"/>
    </source>
</evidence>
<dbReference type="InterPro" id="IPR014296">
    <property type="entry name" value="RNA_pol_sigma-M_bacilli"/>
</dbReference>
<accession>A0A417YR82</accession>
<feature type="domain" description="RNA polymerase sigma-70 region 2" evidence="6">
    <location>
        <begin position="20"/>
        <end position="86"/>
    </location>
</feature>
<evidence type="ECO:0000256" key="3">
    <source>
        <dbReference type="ARBA" id="ARBA00023082"/>
    </source>
</evidence>
<dbReference type="InterPro" id="IPR014284">
    <property type="entry name" value="RNA_pol_sigma-70_dom"/>
</dbReference>
<dbReference type="InterPro" id="IPR036388">
    <property type="entry name" value="WH-like_DNA-bd_sf"/>
</dbReference>
<dbReference type="PANTHER" id="PTHR43133">
    <property type="entry name" value="RNA POLYMERASE ECF-TYPE SIGMA FACTO"/>
    <property type="match status" value="1"/>
</dbReference>
<dbReference type="NCBIfam" id="TIGR02950">
    <property type="entry name" value="SigM_subfam"/>
    <property type="match status" value="1"/>
</dbReference>
<gene>
    <name evidence="8" type="ORF">D1B31_16500</name>
</gene>
<dbReference type="EMBL" id="QWEG01000010">
    <property type="protein sequence ID" value="RHW37362.1"/>
    <property type="molecule type" value="Genomic_DNA"/>
</dbReference>
<keyword evidence="5" id="KW-0804">Transcription</keyword>
<keyword evidence="4" id="KW-0238">DNA-binding</keyword>
<evidence type="ECO:0000313" key="9">
    <source>
        <dbReference type="Proteomes" id="UP000284416"/>
    </source>
</evidence>
<name>A0A417YR82_9BACI</name>
<dbReference type="InterPro" id="IPR013249">
    <property type="entry name" value="RNA_pol_sigma70_r4_t2"/>
</dbReference>
<reference evidence="8 9" key="1">
    <citation type="journal article" date="2017" name="Int. J. Syst. Evol. Microbiol.">
        <title>Bacillus notoginsengisoli sp. nov., a novel bacterium isolated from the rhizosphere of Panax notoginseng.</title>
        <authorList>
            <person name="Zhang M.Y."/>
            <person name="Cheng J."/>
            <person name="Cai Y."/>
            <person name="Zhang T.Y."/>
            <person name="Wu Y.Y."/>
            <person name="Manikprabhu D."/>
            <person name="Li W.J."/>
            <person name="Zhang Y.X."/>
        </authorList>
    </citation>
    <scope>NUCLEOTIDE SEQUENCE [LARGE SCALE GENOMIC DNA]</scope>
    <source>
        <strain evidence="8 9">JCM 30743</strain>
    </source>
</reference>
<dbReference type="Gene3D" id="1.10.10.10">
    <property type="entry name" value="Winged helix-like DNA-binding domain superfamily/Winged helix DNA-binding domain"/>
    <property type="match status" value="1"/>
</dbReference>
<evidence type="ECO:0000256" key="5">
    <source>
        <dbReference type="ARBA" id="ARBA00023163"/>
    </source>
</evidence>
<dbReference type="InterPro" id="IPR039425">
    <property type="entry name" value="RNA_pol_sigma-70-like"/>
</dbReference>
<dbReference type="InterPro" id="IPR013324">
    <property type="entry name" value="RNA_pol_sigma_r3/r4-like"/>
</dbReference>
<evidence type="ECO:0000256" key="4">
    <source>
        <dbReference type="ARBA" id="ARBA00023125"/>
    </source>
</evidence>
<dbReference type="GO" id="GO:0016987">
    <property type="term" value="F:sigma factor activity"/>
    <property type="evidence" value="ECO:0007669"/>
    <property type="project" value="UniProtKB-KW"/>
</dbReference>
<dbReference type="AlphaFoldDB" id="A0A417YR82"/>
<dbReference type="Proteomes" id="UP000284416">
    <property type="component" value="Unassembled WGS sequence"/>
</dbReference>
<evidence type="ECO:0000256" key="1">
    <source>
        <dbReference type="ARBA" id="ARBA00010641"/>
    </source>
</evidence>
<dbReference type="SUPFAM" id="SSF88946">
    <property type="entry name" value="Sigma2 domain of RNA polymerase sigma factors"/>
    <property type="match status" value="1"/>
</dbReference>
<dbReference type="GO" id="GO:0003677">
    <property type="term" value="F:DNA binding"/>
    <property type="evidence" value="ECO:0007669"/>
    <property type="project" value="UniProtKB-KW"/>
</dbReference>
<sequence length="185" mass="22079">MGSGRREALEESRIEKLDDLYRKYAKGLYYYLLRLSGSPSVAEDLVQETFLRATISLSFYRDEDVRPWLYRIARNIYIDEWRRRQRWKWVPFISKDEMISPYGVPEQEAITSETARELADLLALLPENYRTILYLREYEAFTYSELEEALGLTGAQVKVQLYRARQKLKQLGAKEEFWHDRMDEG</sequence>
<organism evidence="8 9">
    <name type="scientific">Neobacillus notoginsengisoli</name>
    <dbReference type="NCBI Taxonomy" id="1578198"/>
    <lineage>
        <taxon>Bacteria</taxon>
        <taxon>Bacillati</taxon>
        <taxon>Bacillota</taxon>
        <taxon>Bacilli</taxon>
        <taxon>Bacillales</taxon>
        <taxon>Bacillaceae</taxon>
        <taxon>Neobacillus</taxon>
    </lineage>
</organism>
<dbReference type="SUPFAM" id="SSF88659">
    <property type="entry name" value="Sigma3 and sigma4 domains of RNA polymerase sigma factors"/>
    <property type="match status" value="1"/>
</dbReference>
<dbReference type="Pfam" id="PF04542">
    <property type="entry name" value="Sigma70_r2"/>
    <property type="match status" value="1"/>
</dbReference>
<dbReference type="Pfam" id="PF08281">
    <property type="entry name" value="Sigma70_r4_2"/>
    <property type="match status" value="1"/>
</dbReference>
<keyword evidence="3" id="KW-0731">Sigma factor</keyword>
<dbReference type="GO" id="GO:0006352">
    <property type="term" value="P:DNA-templated transcription initiation"/>
    <property type="evidence" value="ECO:0007669"/>
    <property type="project" value="InterPro"/>
</dbReference>
<keyword evidence="2" id="KW-0805">Transcription regulation</keyword>
<evidence type="ECO:0000259" key="6">
    <source>
        <dbReference type="Pfam" id="PF04542"/>
    </source>
</evidence>
<evidence type="ECO:0000313" key="8">
    <source>
        <dbReference type="EMBL" id="RHW37362.1"/>
    </source>
</evidence>
<dbReference type="CDD" id="cd06171">
    <property type="entry name" value="Sigma70_r4"/>
    <property type="match status" value="1"/>
</dbReference>
<dbReference type="Gene3D" id="1.10.1740.10">
    <property type="match status" value="1"/>
</dbReference>
<evidence type="ECO:0000256" key="2">
    <source>
        <dbReference type="ARBA" id="ARBA00023015"/>
    </source>
</evidence>
<dbReference type="InterPro" id="IPR007627">
    <property type="entry name" value="RNA_pol_sigma70_r2"/>
</dbReference>
<feature type="domain" description="RNA polymerase sigma factor 70 region 4 type 2" evidence="7">
    <location>
        <begin position="116"/>
        <end position="168"/>
    </location>
</feature>
<dbReference type="NCBIfam" id="TIGR02937">
    <property type="entry name" value="sigma70-ECF"/>
    <property type="match status" value="1"/>
</dbReference>
<comment type="similarity">
    <text evidence="1">Belongs to the sigma-70 factor family. ECF subfamily.</text>
</comment>
<proteinExistence type="inferred from homology"/>
<comment type="caution">
    <text evidence="8">The sequence shown here is derived from an EMBL/GenBank/DDBJ whole genome shotgun (WGS) entry which is preliminary data.</text>
</comment>